<keyword evidence="1" id="KW-0732">Signal</keyword>
<name>A0AAV5LT59_9ROSI</name>
<organism evidence="2 3">
    <name type="scientific">Rubroshorea leprosula</name>
    <dbReference type="NCBI Taxonomy" id="152421"/>
    <lineage>
        <taxon>Eukaryota</taxon>
        <taxon>Viridiplantae</taxon>
        <taxon>Streptophyta</taxon>
        <taxon>Embryophyta</taxon>
        <taxon>Tracheophyta</taxon>
        <taxon>Spermatophyta</taxon>
        <taxon>Magnoliopsida</taxon>
        <taxon>eudicotyledons</taxon>
        <taxon>Gunneridae</taxon>
        <taxon>Pentapetalae</taxon>
        <taxon>rosids</taxon>
        <taxon>malvids</taxon>
        <taxon>Malvales</taxon>
        <taxon>Dipterocarpaceae</taxon>
        <taxon>Rubroshorea</taxon>
    </lineage>
</organism>
<dbReference type="AlphaFoldDB" id="A0AAV5LT59"/>
<evidence type="ECO:0000313" key="3">
    <source>
        <dbReference type="Proteomes" id="UP001054252"/>
    </source>
</evidence>
<feature type="signal peptide" evidence="1">
    <location>
        <begin position="1"/>
        <end position="35"/>
    </location>
</feature>
<dbReference type="EMBL" id="BPVZ01000143">
    <property type="protein sequence ID" value="GKV40685.1"/>
    <property type="molecule type" value="Genomic_DNA"/>
</dbReference>
<comment type="caution">
    <text evidence="2">The sequence shown here is derived from an EMBL/GenBank/DDBJ whole genome shotgun (WGS) entry which is preliminary data.</text>
</comment>
<feature type="chain" id="PRO_5043820315" evidence="1">
    <location>
        <begin position="36"/>
        <end position="91"/>
    </location>
</feature>
<gene>
    <name evidence="2" type="ORF">SLEP1_g48294</name>
</gene>
<evidence type="ECO:0000256" key="1">
    <source>
        <dbReference type="SAM" id="SignalP"/>
    </source>
</evidence>
<evidence type="ECO:0000313" key="2">
    <source>
        <dbReference type="EMBL" id="GKV40685.1"/>
    </source>
</evidence>
<sequence>MHSSRDQDFKMRSAGLKRLTLLIVLLLLIISQVHSQASLPRCFSNCDQNDFTCTLNCSHNIDLISCITTCVNIDVECKGSRSAGGAPQPQL</sequence>
<keyword evidence="3" id="KW-1185">Reference proteome</keyword>
<accession>A0AAV5LT59</accession>
<reference evidence="2 3" key="1">
    <citation type="journal article" date="2021" name="Commun. Biol.">
        <title>The genome of Shorea leprosula (Dipterocarpaceae) highlights the ecological relevance of drought in aseasonal tropical rainforests.</title>
        <authorList>
            <person name="Ng K.K.S."/>
            <person name="Kobayashi M.J."/>
            <person name="Fawcett J.A."/>
            <person name="Hatakeyama M."/>
            <person name="Paape T."/>
            <person name="Ng C.H."/>
            <person name="Ang C.C."/>
            <person name="Tnah L.H."/>
            <person name="Lee C.T."/>
            <person name="Nishiyama T."/>
            <person name="Sese J."/>
            <person name="O'Brien M.J."/>
            <person name="Copetti D."/>
            <person name="Mohd Noor M.I."/>
            <person name="Ong R.C."/>
            <person name="Putra M."/>
            <person name="Sireger I.Z."/>
            <person name="Indrioko S."/>
            <person name="Kosugi Y."/>
            <person name="Izuno A."/>
            <person name="Isagi Y."/>
            <person name="Lee S.L."/>
            <person name="Shimizu K.K."/>
        </authorList>
    </citation>
    <scope>NUCLEOTIDE SEQUENCE [LARGE SCALE GENOMIC DNA]</scope>
    <source>
        <strain evidence="2">214</strain>
    </source>
</reference>
<dbReference type="Proteomes" id="UP001054252">
    <property type="component" value="Unassembled WGS sequence"/>
</dbReference>
<protein>
    <submittedName>
        <fullName evidence="2">Uncharacterized protein</fullName>
    </submittedName>
</protein>
<proteinExistence type="predicted"/>